<reference evidence="3 4" key="1">
    <citation type="submission" date="2013-03" db="EMBL/GenBank/DDBJ databases">
        <authorList>
            <person name="Fiebig A."/>
            <person name="Goeker M."/>
            <person name="Klenk H.-P.P."/>
        </authorList>
    </citation>
    <scope>NUCLEOTIDE SEQUENCE [LARGE SCALE GENOMIC DNA]</scope>
    <source>
        <strain evidence="4">DSM 19469</strain>
    </source>
</reference>
<dbReference type="AlphaFoldDB" id="W8RY56"/>
<gene>
    <name evidence="3" type="ORF">roselon_00333</name>
</gene>
<feature type="chain" id="PRO_5004912886" evidence="1">
    <location>
        <begin position="21"/>
        <end position="211"/>
    </location>
</feature>
<dbReference type="Proteomes" id="UP000019593">
    <property type="component" value="Chromosome"/>
</dbReference>
<dbReference type="eggNOG" id="COG3218">
    <property type="taxonomic scope" value="Bacteria"/>
</dbReference>
<dbReference type="STRING" id="1294273.roselon_00333"/>
<evidence type="ECO:0000313" key="4">
    <source>
        <dbReference type="Proteomes" id="UP000019593"/>
    </source>
</evidence>
<feature type="domain" description="ABC-type transport auxiliary lipoprotein component" evidence="2">
    <location>
        <begin position="38"/>
        <end position="198"/>
    </location>
</feature>
<keyword evidence="4" id="KW-1185">Reference proteome</keyword>
<dbReference type="EMBL" id="CP004372">
    <property type="protein sequence ID" value="AHM02782.1"/>
    <property type="molecule type" value="Genomic_DNA"/>
</dbReference>
<keyword evidence="3" id="KW-0449">Lipoprotein</keyword>
<name>W8RY56_9RHOB</name>
<dbReference type="Gene3D" id="3.40.50.10610">
    <property type="entry name" value="ABC-type transport auxiliary lipoprotein component"/>
    <property type="match status" value="1"/>
</dbReference>
<organism evidence="3 4">
    <name type="scientific">Roseicyclus elongatus DSM 19469</name>
    <dbReference type="NCBI Taxonomy" id="1294273"/>
    <lineage>
        <taxon>Bacteria</taxon>
        <taxon>Pseudomonadati</taxon>
        <taxon>Pseudomonadota</taxon>
        <taxon>Alphaproteobacteria</taxon>
        <taxon>Rhodobacterales</taxon>
        <taxon>Roseobacteraceae</taxon>
        <taxon>Roseicyclus</taxon>
    </lineage>
</organism>
<evidence type="ECO:0000259" key="2">
    <source>
        <dbReference type="Pfam" id="PF03886"/>
    </source>
</evidence>
<dbReference type="KEGG" id="red:roselon_00333"/>
<evidence type="ECO:0000313" key="3">
    <source>
        <dbReference type="EMBL" id="AHM02782.1"/>
    </source>
</evidence>
<evidence type="ECO:0000256" key="1">
    <source>
        <dbReference type="SAM" id="SignalP"/>
    </source>
</evidence>
<dbReference type="SUPFAM" id="SSF159594">
    <property type="entry name" value="XCC0632-like"/>
    <property type="match status" value="1"/>
</dbReference>
<sequence length="211" mass="22577">MQLVQTIRVLLLGLAVTALASCGALSALGDATEALDVYELRAPTDAPIAPGRRIAADVIIEVPTTSGALQTDRIMIRPDALAASYLPGIRWSEEAPVMVQTLMLRTLDATQAIRYVGRRPLGAGGDFAVVTELVDFQATPLPEGDSARVDVRMIVRIVRERNVRIVASRSFATSAMAPTLEDADLVAAFDTAAGRVMSDFADWALVSLRRS</sequence>
<feature type="signal peptide" evidence="1">
    <location>
        <begin position="1"/>
        <end position="20"/>
    </location>
</feature>
<dbReference type="RefSeq" id="WP_025310697.1">
    <property type="nucleotide sequence ID" value="NZ_CP004372.1"/>
</dbReference>
<dbReference type="Pfam" id="PF03886">
    <property type="entry name" value="ABC_trans_aux"/>
    <property type="match status" value="1"/>
</dbReference>
<proteinExistence type="predicted"/>
<dbReference type="HOGENOM" id="CLU_093163_2_0_5"/>
<keyword evidence="1" id="KW-0732">Signal</keyword>
<accession>W8RY56</accession>
<protein>
    <submittedName>
        <fullName evidence="3">Membrane lipoprotein lipid attachment site</fullName>
    </submittedName>
</protein>
<dbReference type="PATRIC" id="fig|1294273.3.peg.326"/>
<dbReference type="OrthoDB" id="9808689at2"/>
<dbReference type="InterPro" id="IPR005586">
    <property type="entry name" value="ABC_trans_aux"/>
</dbReference>